<dbReference type="EMBL" id="FOMX01000018">
    <property type="protein sequence ID" value="SFE72025.1"/>
    <property type="molecule type" value="Genomic_DNA"/>
</dbReference>
<organism evidence="8 9">
    <name type="scientific">Nannocystis exedens</name>
    <dbReference type="NCBI Taxonomy" id="54"/>
    <lineage>
        <taxon>Bacteria</taxon>
        <taxon>Pseudomonadati</taxon>
        <taxon>Myxococcota</taxon>
        <taxon>Polyangia</taxon>
        <taxon>Nannocystales</taxon>
        <taxon>Nannocystaceae</taxon>
        <taxon>Nannocystis</taxon>
    </lineage>
</organism>
<evidence type="ECO:0000259" key="6">
    <source>
        <dbReference type="Pfam" id="PF04542"/>
    </source>
</evidence>
<evidence type="ECO:0000313" key="8">
    <source>
        <dbReference type="EMBL" id="SFE72025.1"/>
    </source>
</evidence>
<dbReference type="Proteomes" id="UP000199400">
    <property type="component" value="Unassembled WGS sequence"/>
</dbReference>
<keyword evidence="2" id="KW-0805">Transcription regulation</keyword>
<sequence length="186" mass="21137">MSERAAVSKVQVIDEVGRDDDGAALLDRLYRRHHRAVYQLALRYGLGNEAWAEDVVQDVFLILLDRLPTLEDTGQLDGWLYRVTTNRCLRKLRRDAFLNRPLVRWLLARDGAAETSPEQQVFARRDLERARSALAALPARERVVVGMCHLDGKSQREVCEILGLSKGYVSKLLARAIARLEEALDD</sequence>
<dbReference type="InterPro" id="IPR013325">
    <property type="entry name" value="RNA_pol_sigma_r2"/>
</dbReference>
<dbReference type="InterPro" id="IPR014284">
    <property type="entry name" value="RNA_pol_sigma-70_dom"/>
</dbReference>
<evidence type="ECO:0000256" key="2">
    <source>
        <dbReference type="ARBA" id="ARBA00023015"/>
    </source>
</evidence>
<evidence type="ECO:0000256" key="4">
    <source>
        <dbReference type="ARBA" id="ARBA00023125"/>
    </source>
</evidence>
<evidence type="ECO:0000256" key="5">
    <source>
        <dbReference type="ARBA" id="ARBA00023163"/>
    </source>
</evidence>
<dbReference type="SUPFAM" id="SSF88659">
    <property type="entry name" value="Sigma3 and sigma4 domains of RNA polymerase sigma factors"/>
    <property type="match status" value="1"/>
</dbReference>
<dbReference type="GO" id="GO:0016987">
    <property type="term" value="F:sigma factor activity"/>
    <property type="evidence" value="ECO:0007669"/>
    <property type="project" value="UniProtKB-KW"/>
</dbReference>
<dbReference type="PANTHER" id="PTHR43133:SF8">
    <property type="entry name" value="RNA POLYMERASE SIGMA FACTOR HI_1459-RELATED"/>
    <property type="match status" value="1"/>
</dbReference>
<gene>
    <name evidence="8" type="ORF">SAMN02745121_05268</name>
</gene>
<dbReference type="RefSeq" id="WP_096326909.1">
    <property type="nucleotide sequence ID" value="NZ_FOMX01000018.1"/>
</dbReference>
<proteinExistence type="inferred from homology"/>
<dbReference type="Gene3D" id="1.10.10.10">
    <property type="entry name" value="Winged helix-like DNA-binding domain superfamily/Winged helix DNA-binding domain"/>
    <property type="match status" value="1"/>
</dbReference>
<keyword evidence="5" id="KW-0804">Transcription</keyword>
<dbReference type="SUPFAM" id="SSF88946">
    <property type="entry name" value="Sigma2 domain of RNA polymerase sigma factors"/>
    <property type="match status" value="1"/>
</dbReference>
<reference evidence="9" key="1">
    <citation type="submission" date="2016-10" db="EMBL/GenBank/DDBJ databases">
        <authorList>
            <person name="Varghese N."/>
            <person name="Submissions S."/>
        </authorList>
    </citation>
    <scope>NUCLEOTIDE SEQUENCE [LARGE SCALE GENOMIC DNA]</scope>
    <source>
        <strain evidence="9">ATCC 25963</strain>
    </source>
</reference>
<dbReference type="STRING" id="54.SAMN02745121_05268"/>
<dbReference type="OrthoDB" id="9797134at2"/>
<dbReference type="AlphaFoldDB" id="A0A1I2CV04"/>
<evidence type="ECO:0000256" key="3">
    <source>
        <dbReference type="ARBA" id="ARBA00023082"/>
    </source>
</evidence>
<dbReference type="CDD" id="cd06171">
    <property type="entry name" value="Sigma70_r4"/>
    <property type="match status" value="1"/>
</dbReference>
<dbReference type="PANTHER" id="PTHR43133">
    <property type="entry name" value="RNA POLYMERASE ECF-TYPE SIGMA FACTO"/>
    <property type="match status" value="1"/>
</dbReference>
<dbReference type="InterPro" id="IPR007627">
    <property type="entry name" value="RNA_pol_sigma70_r2"/>
</dbReference>
<dbReference type="Pfam" id="PF04542">
    <property type="entry name" value="Sigma70_r2"/>
    <property type="match status" value="1"/>
</dbReference>
<dbReference type="NCBIfam" id="TIGR02937">
    <property type="entry name" value="sigma70-ECF"/>
    <property type="match status" value="1"/>
</dbReference>
<keyword evidence="4" id="KW-0238">DNA-binding</keyword>
<dbReference type="GO" id="GO:0003677">
    <property type="term" value="F:DNA binding"/>
    <property type="evidence" value="ECO:0007669"/>
    <property type="project" value="UniProtKB-KW"/>
</dbReference>
<dbReference type="InterPro" id="IPR013324">
    <property type="entry name" value="RNA_pol_sigma_r3/r4-like"/>
</dbReference>
<keyword evidence="3" id="KW-0731">Sigma factor</keyword>
<name>A0A1I2CV04_9BACT</name>
<feature type="domain" description="RNA polymerase sigma-70 region 2" evidence="6">
    <location>
        <begin position="29"/>
        <end position="95"/>
    </location>
</feature>
<feature type="domain" description="RNA polymerase sigma factor 70 region 4 type 2" evidence="7">
    <location>
        <begin position="128"/>
        <end position="180"/>
    </location>
</feature>
<dbReference type="Gene3D" id="1.10.1740.10">
    <property type="match status" value="1"/>
</dbReference>
<evidence type="ECO:0000256" key="1">
    <source>
        <dbReference type="ARBA" id="ARBA00010641"/>
    </source>
</evidence>
<dbReference type="GO" id="GO:0006352">
    <property type="term" value="P:DNA-templated transcription initiation"/>
    <property type="evidence" value="ECO:0007669"/>
    <property type="project" value="InterPro"/>
</dbReference>
<accession>A0A1I2CV04</accession>
<evidence type="ECO:0000259" key="7">
    <source>
        <dbReference type="Pfam" id="PF08281"/>
    </source>
</evidence>
<dbReference type="InterPro" id="IPR013249">
    <property type="entry name" value="RNA_pol_sigma70_r4_t2"/>
</dbReference>
<protein>
    <submittedName>
        <fullName evidence="8">RNA polymerase sigma-70 factor, ECF subfamily</fullName>
    </submittedName>
</protein>
<dbReference type="InterPro" id="IPR036388">
    <property type="entry name" value="WH-like_DNA-bd_sf"/>
</dbReference>
<keyword evidence="9" id="KW-1185">Reference proteome</keyword>
<evidence type="ECO:0000313" key="9">
    <source>
        <dbReference type="Proteomes" id="UP000199400"/>
    </source>
</evidence>
<comment type="similarity">
    <text evidence="1">Belongs to the sigma-70 factor family. ECF subfamily.</text>
</comment>
<dbReference type="Pfam" id="PF08281">
    <property type="entry name" value="Sigma70_r4_2"/>
    <property type="match status" value="1"/>
</dbReference>
<dbReference type="InterPro" id="IPR039425">
    <property type="entry name" value="RNA_pol_sigma-70-like"/>
</dbReference>